<evidence type="ECO:0000256" key="1">
    <source>
        <dbReference type="SAM" id="MobiDB-lite"/>
    </source>
</evidence>
<proteinExistence type="predicted"/>
<keyword evidence="3" id="KW-1185">Reference proteome</keyword>
<name>A0ABQ9E331_TEGGR</name>
<feature type="compositionally biased region" description="Basic and acidic residues" evidence="1">
    <location>
        <begin position="1"/>
        <end position="29"/>
    </location>
</feature>
<feature type="region of interest" description="Disordered" evidence="1">
    <location>
        <begin position="387"/>
        <end position="413"/>
    </location>
</feature>
<feature type="region of interest" description="Disordered" evidence="1">
    <location>
        <begin position="450"/>
        <end position="471"/>
    </location>
</feature>
<reference evidence="2 3" key="1">
    <citation type="submission" date="2022-12" db="EMBL/GenBank/DDBJ databases">
        <title>Chromosome-level genome of Tegillarca granosa.</title>
        <authorList>
            <person name="Kim J."/>
        </authorList>
    </citation>
    <scope>NUCLEOTIDE SEQUENCE [LARGE SCALE GENOMIC DNA]</scope>
    <source>
        <strain evidence="2">Teg-2019</strain>
        <tissue evidence="2">Adductor muscle</tissue>
    </source>
</reference>
<feature type="compositionally biased region" description="Polar residues" evidence="1">
    <location>
        <begin position="393"/>
        <end position="408"/>
    </location>
</feature>
<dbReference type="EMBL" id="JARBDR010000923">
    <property type="protein sequence ID" value="KAJ8297987.1"/>
    <property type="molecule type" value="Genomic_DNA"/>
</dbReference>
<dbReference type="Proteomes" id="UP001217089">
    <property type="component" value="Unassembled WGS sequence"/>
</dbReference>
<protein>
    <submittedName>
        <fullName evidence="2">Uncharacterized protein</fullName>
    </submittedName>
</protein>
<feature type="region of interest" description="Disordered" evidence="1">
    <location>
        <begin position="162"/>
        <end position="202"/>
    </location>
</feature>
<comment type="caution">
    <text evidence="2">The sequence shown here is derived from an EMBL/GenBank/DDBJ whole genome shotgun (WGS) entry which is preliminary data.</text>
</comment>
<evidence type="ECO:0000313" key="3">
    <source>
        <dbReference type="Proteomes" id="UP001217089"/>
    </source>
</evidence>
<feature type="region of interest" description="Disordered" evidence="1">
    <location>
        <begin position="1"/>
        <end position="62"/>
    </location>
</feature>
<evidence type="ECO:0000313" key="2">
    <source>
        <dbReference type="EMBL" id="KAJ8297987.1"/>
    </source>
</evidence>
<feature type="compositionally biased region" description="Polar residues" evidence="1">
    <location>
        <begin position="30"/>
        <end position="40"/>
    </location>
</feature>
<accession>A0ABQ9E331</accession>
<organism evidence="2 3">
    <name type="scientific">Tegillarca granosa</name>
    <name type="common">Malaysian cockle</name>
    <name type="synonym">Anadara granosa</name>
    <dbReference type="NCBI Taxonomy" id="220873"/>
    <lineage>
        <taxon>Eukaryota</taxon>
        <taxon>Metazoa</taxon>
        <taxon>Spiralia</taxon>
        <taxon>Lophotrochozoa</taxon>
        <taxon>Mollusca</taxon>
        <taxon>Bivalvia</taxon>
        <taxon>Autobranchia</taxon>
        <taxon>Pteriomorphia</taxon>
        <taxon>Arcoida</taxon>
        <taxon>Arcoidea</taxon>
        <taxon>Arcidae</taxon>
        <taxon>Tegillarca</taxon>
    </lineage>
</organism>
<sequence length="595" mass="66449">MENQKDNNAEMENSHEVQNKEMDVQKETTDIQIQQESQENTGEEIQVAGQSEIDVPKNNTGSKLASFQEEGMEFVDDDEDEPWPGNVTSDAVVEQSAREQSLKPDGTLTHHSVLHTHIEEEEGQGQENVSEMVNDLSLQKHGDDNDLGIYDDTAVCDDLSDTEMADEPATQRDDISENGTAEAPEINISEEAKEETQEQLAVAVSEPPEGLELDNLEQAPEDIDAPHVSWVPYKKHLTTRNAQNRDGSYGLRGKANTPASLVTDFLGSQFSIDPAGDTSRNASRVASESREAMFRRAMTLLSARCTSVVPGVETPYGSTAKGQGSVGGQVPQYFYIRQQKPKPNMPPVKAWNGYNGNIYFEPIHITPVNASSNLDETETRQFQGLVSRKNNRPDSNNTHTRTFSRATNKSSIKSGKTITSRPFVMYDKRAVINRFNKNIQQELEWLESQESTGSLAVRPKSDPVKSQVAREQTMYNKEKICKGSMAHKLSMANKQNNPTLKVSGDKFSSPTMMSPLLRTQTQYTLSNRLTTNSPDLFHPLPPLEQLRATVRHMDNVSNPPVKASNYRQSRPVTDEFKPYIKYSPDIKPKRQTSLV</sequence>
<gene>
    <name evidence="2" type="ORF">KUTeg_024518</name>
</gene>